<keyword evidence="2" id="KW-1185">Reference proteome</keyword>
<dbReference type="PANTHER" id="PTHR21696:SF2">
    <property type="entry name" value="PROTEIN UNC-79 HOMOLOG"/>
    <property type="match status" value="1"/>
</dbReference>
<accession>A0A5S6R432</accession>
<feature type="compositionally biased region" description="Low complexity" evidence="1">
    <location>
        <begin position="1555"/>
        <end position="1566"/>
    </location>
</feature>
<proteinExistence type="predicted"/>
<evidence type="ECO:0000313" key="3">
    <source>
        <dbReference type="WBParaSite" id="TMUE_3000014193.1"/>
    </source>
</evidence>
<feature type="region of interest" description="Disordered" evidence="1">
    <location>
        <begin position="1284"/>
        <end position="1303"/>
    </location>
</feature>
<organism evidence="2 3">
    <name type="scientific">Trichuris muris</name>
    <name type="common">Mouse whipworm</name>
    <dbReference type="NCBI Taxonomy" id="70415"/>
    <lineage>
        <taxon>Eukaryota</taxon>
        <taxon>Metazoa</taxon>
        <taxon>Ecdysozoa</taxon>
        <taxon>Nematoda</taxon>
        <taxon>Enoplea</taxon>
        <taxon>Dorylaimia</taxon>
        <taxon>Trichinellida</taxon>
        <taxon>Trichuridae</taxon>
        <taxon>Trichuris</taxon>
    </lineage>
</organism>
<feature type="region of interest" description="Disordered" evidence="1">
    <location>
        <begin position="1549"/>
        <end position="1605"/>
    </location>
</feature>
<feature type="compositionally biased region" description="Basic and acidic residues" evidence="1">
    <location>
        <begin position="1581"/>
        <end position="1592"/>
    </location>
</feature>
<evidence type="ECO:0000256" key="1">
    <source>
        <dbReference type="SAM" id="MobiDB-lite"/>
    </source>
</evidence>
<dbReference type="STRING" id="70415.A0A5S6R432"/>
<reference evidence="3" key="1">
    <citation type="submission" date="2019-12" db="UniProtKB">
        <authorList>
            <consortium name="WormBaseParasite"/>
        </authorList>
    </citation>
    <scope>IDENTIFICATION</scope>
</reference>
<feature type="compositionally biased region" description="Basic and acidic residues" evidence="1">
    <location>
        <begin position="1642"/>
        <end position="1652"/>
    </location>
</feature>
<dbReference type="WBParaSite" id="TMUE_3000014193.1">
    <property type="protein sequence ID" value="TMUE_3000014193.1"/>
    <property type="gene ID" value="WBGene00289852"/>
</dbReference>
<dbReference type="Proteomes" id="UP000046395">
    <property type="component" value="Unassembled WGS sequence"/>
</dbReference>
<name>A0A5S6R432_TRIMR</name>
<dbReference type="PANTHER" id="PTHR21696">
    <property type="entry name" value="PROTEIN UNC-79 HOMOLOG"/>
    <property type="match status" value="1"/>
</dbReference>
<dbReference type="Pfam" id="PF14776">
    <property type="entry name" value="UNC-79"/>
    <property type="match status" value="1"/>
</dbReference>
<sequence length="2353" mass="264983">MLPSGPFRTIWKFNRPYGSFRNLTFACTNASFRKVDLLWTENLAKSVSIAVELGHSAMTGTSLLVTAFSSKIRNLNEYYQHVTSSQQLPSGLNIVNTLRYFQQTLLGILRESQPTNLAPFMRLTSEPSRSILFPTLNYVGLYNALNNIIDIYPLVTTGQIALGNAILNTVQCLYLFLEKEQTEQLPYNLACLLSVYPPELYPDILRLLCNVLLPFTLLDETGNTYVTSSLPAIMMLVFQYCKDPRHHTWLVETLMPLRSELYKDILAVIAYGTSESRIPAANLLFHYWPLSKADIMDRRSTGYRIHAWAPTRCQQRNCSSGDENLSVKKCYCPVYCAEFGDVAPPLFLCNQCSKEVPDTLKASLHPYFQPLSTLVNICQNKECTSSNRLAVATCFSEECVRMNNYIPARLCERCHRERHAASHTYVDAIPPAWNCDSKTFADMICAIVSLLKETSVMLEEMEAEKVPKWLQKIENVDEEKMELSDDRRMLSRLGIRMLVHFCPPTKEAADDVIGRLLASVFLWFDTTAMLPSDSIGTSIEEVKSEFVHTWLRQVIENHHEVYLQCLLPEPPVYARVGGVWDRLSKKIDQLKEGLGKILALIPYDLICFETWERVMPQWFSVMSTEIPEADLVELKVLLSKIFEADLCSLPFPSERIYHFIEVRLQSSNLQEQESALGWLQLLTDVDIVIPLPILLSLMKMAAVNVLQVEPIFPATCVKTEMTSTDDHEAEELLSPFVPGTNPAHRQSVFCFNDNTNVVMFIIMLDILMRQMELSEFERNQGTQTDEAQVVLSVMTQIIRCPWHGVHYCKNAECDEYADCLFCRDSTVFFQLAVEVIQLLSPKPGTVPAERSSIRRRSGPATRQSLDAHRMSVNTGGDELRGDQQTLGAIRKRPSLMPLSRPSTVNATNCEVIVEEYPDEFVGVLPVEEPEVVTAEAVTIPDTEGVDCKVVTTTLMDVANPSSSFGTGQTSDDFLHTRQGKFRIRFEELPAELQLIHALMTTIEKHPDPDVKYYMLLMVKTLCLNCCALKNAQFEYRGFLIWAQENIFITKFWKLLQSQYSQISELCTCLIFHCLSLPSGADVFWSVVSADFTDNDFSTRFAAVEKVTVLSWFIDQRIIKSSLIIQGAVANAFIFLISSVRDYDTALAQRALLSLQTIKASSLRCLCLALEHQFDAVVEDRSLIMHQFLTLSSVLPDALVLNWDFFQSRFEVLSSEMQSHLATMGKLSIAGDLSLVDLGGSKRRPSLSQQLIDKSGQLRSIYRHLLETLSEQKRADDIERFKHSDFAKGDAKQQRPQPSEQVVTEEQCAIDLKDPSKTLERIRDMPQTFRFSADHMPNVDNKEQCAKESSRLVVALFMKFLSNPCTAFVNADEKASAKKQSSVLRHLNLLLGYNVQERSFAMPSSRLRASPIVNAFLFNLPKVLDGNVFFARQILPIASSLLLYLPSPDGKAALERRSSSTLWFLEPLARHSWLWSLLLILYKYPFDQPPINETVISLVDVVISTLHSQVHSCSKVQMNFSSASFRSANSSGAASCESLSTEWEDLSELPASATDGPKLSSSPLGSSTALPRKRKPAPKRQPTFDERDERNLEEASQLGYPQTMDDTDRSLTINVVHTSFDVEKPLESTEVFGSLKHDLSLHRGQTERAKTDVSESTETDVPTAVVHTTPSVAAVEAKCQSLAQDANGPVHPNAVALKPTVKTPENAETKPTCQTETAVRYPNASVEKATSSSSNASHKPFLTGQSRTGDSVIQCRCFNCNAVLEVCDEETISLGIVCLSTFIHRDPSMAAPYLLRMLVTVFRIASHVFHPWQENSHVFVPSNCRSVARQFVRIVLHQLAPNRLFASLFESDIMDPHFFKTVASCLADFQELNSVQVIQHLMEDLQDSPPTNTVCVLANLSDYMRHVPYDTFLPNWNIVVSGFDVFFRRLLTETSDIGLYVPHLLEIVNRLFRISNFCGIRAAPNLLDTCCKFVSRLLTCYSLSLENVVSLCTSCSRAFSKERDKYTLTRCCLNEFCQALKFKHTLNESNYMTVIKLILYDFGEPVDCDLDRMSYPTAAAECARPFLMDFIEFLQDYHVLNRMKNVARESGGLSQDTLGGDLKIGIAKYVAHEICRSISRDSRAIYRYLPWLSSPPAVTQLGANEFVECIGRVRLLSWILIGSLSCSSSAFSTAIPIDCSHRISDYIQFVLAGFAELSNQSVLNMSALFHAFHLCQLWTIYCEETVLHSCSSSSREEAIASVMDFWARITPAILQLLSHSKVLADMVNLHFLNAVEGLLEADSVVLTRLYSMWYPILAAYHSNIPSHLMVRLDFFENSVQSAAERDLSPWLKKIGFKIGQVELQSSAATQFYSV</sequence>
<feature type="region of interest" description="Disordered" evidence="1">
    <location>
        <begin position="1642"/>
        <end position="1661"/>
    </location>
</feature>
<feature type="compositionally biased region" description="Polar residues" evidence="1">
    <location>
        <begin position="1293"/>
        <end position="1303"/>
    </location>
</feature>
<protein>
    <submittedName>
        <fullName evidence="3">Uncoordinated protein 79</fullName>
    </submittedName>
</protein>
<evidence type="ECO:0000313" key="2">
    <source>
        <dbReference type="Proteomes" id="UP000046395"/>
    </source>
</evidence>
<dbReference type="InterPro" id="IPR024855">
    <property type="entry name" value="UNC79"/>
</dbReference>